<evidence type="ECO:0000256" key="8">
    <source>
        <dbReference type="RuleBase" id="RU003664"/>
    </source>
</evidence>
<keyword evidence="5 7" id="KW-0547">Nucleotide-binding</keyword>
<dbReference type="GO" id="GO:0005737">
    <property type="term" value="C:cytoplasm"/>
    <property type="evidence" value="ECO:0007669"/>
    <property type="project" value="UniProtKB-SubCell"/>
</dbReference>
<dbReference type="Proteomes" id="UP000601736">
    <property type="component" value="Unassembled WGS sequence"/>
</dbReference>
<dbReference type="GO" id="GO:0008764">
    <property type="term" value="F:UDP-N-acetylmuramoylalanine-D-glutamate ligase activity"/>
    <property type="evidence" value="ECO:0007669"/>
    <property type="project" value="UniProtKB-UniRule"/>
</dbReference>
<dbReference type="PANTHER" id="PTHR43692">
    <property type="entry name" value="UDP-N-ACETYLMURAMOYLALANINE--D-GLUTAMATE LIGASE"/>
    <property type="match status" value="1"/>
</dbReference>
<dbReference type="RefSeq" id="WP_090667276.1">
    <property type="nucleotide sequence ID" value="NZ_CAJNAP010000045.1"/>
</dbReference>
<feature type="domain" description="Mur ligase C-terminal" evidence="9">
    <location>
        <begin position="321"/>
        <end position="434"/>
    </location>
</feature>
<comment type="pathway">
    <text evidence="2 7 8">Cell wall biogenesis; peptidoglycan biosynthesis.</text>
</comment>
<protein>
    <recommendedName>
        <fullName evidence="7 8">UDP-N-acetylmuramoylalanine--D-glutamate ligase</fullName>
        <ecNumber evidence="7 8">6.3.2.9</ecNumber>
    </recommendedName>
    <alternativeName>
        <fullName evidence="7">D-glutamic acid-adding enzyme</fullName>
    </alternativeName>
    <alternativeName>
        <fullName evidence="7">UDP-N-acetylmuramoyl-L-alanyl-D-glutamate synthetase</fullName>
    </alternativeName>
</protein>
<dbReference type="Gene3D" id="3.90.190.20">
    <property type="entry name" value="Mur ligase, C-terminal domain"/>
    <property type="match status" value="1"/>
</dbReference>
<dbReference type="Pfam" id="PF02875">
    <property type="entry name" value="Mur_ligase_C"/>
    <property type="match status" value="1"/>
</dbReference>
<dbReference type="InterPro" id="IPR036565">
    <property type="entry name" value="Mur-like_cat_sf"/>
</dbReference>
<reference evidence="12 13" key="1">
    <citation type="submission" date="2016-10" db="EMBL/GenBank/DDBJ databases">
        <authorList>
            <person name="de Groot N.N."/>
        </authorList>
    </citation>
    <scope>NUCLEOTIDE SEQUENCE [LARGE SCALE GENOMIC DNA]</scope>
    <source>
        <strain evidence="12 13">Nm146</strain>
    </source>
</reference>
<dbReference type="GO" id="GO:0051301">
    <property type="term" value="P:cell division"/>
    <property type="evidence" value="ECO:0007669"/>
    <property type="project" value="UniProtKB-KW"/>
</dbReference>
<dbReference type="GO" id="GO:0071555">
    <property type="term" value="P:cell wall organization"/>
    <property type="evidence" value="ECO:0007669"/>
    <property type="project" value="UniProtKB-KW"/>
</dbReference>
<dbReference type="HAMAP" id="MF_00639">
    <property type="entry name" value="MurD"/>
    <property type="match status" value="1"/>
</dbReference>
<evidence type="ECO:0000256" key="7">
    <source>
        <dbReference type="HAMAP-Rule" id="MF_00639"/>
    </source>
</evidence>
<keyword evidence="13" id="KW-1185">Reference proteome</keyword>
<comment type="subcellular location">
    <subcellularLocation>
        <location evidence="1 7 8">Cytoplasm</location>
    </subcellularLocation>
</comment>
<proteinExistence type="inferred from homology"/>
<comment type="catalytic activity">
    <reaction evidence="7 8">
        <text>UDP-N-acetyl-alpha-D-muramoyl-L-alanine + D-glutamate + ATP = UDP-N-acetyl-alpha-D-muramoyl-L-alanyl-D-glutamate + ADP + phosphate + H(+)</text>
        <dbReference type="Rhea" id="RHEA:16429"/>
        <dbReference type="ChEBI" id="CHEBI:15378"/>
        <dbReference type="ChEBI" id="CHEBI:29986"/>
        <dbReference type="ChEBI" id="CHEBI:30616"/>
        <dbReference type="ChEBI" id="CHEBI:43474"/>
        <dbReference type="ChEBI" id="CHEBI:83898"/>
        <dbReference type="ChEBI" id="CHEBI:83900"/>
        <dbReference type="ChEBI" id="CHEBI:456216"/>
        <dbReference type="EC" id="6.3.2.9"/>
    </reaction>
</comment>
<keyword evidence="4 7" id="KW-0436">Ligase</keyword>
<dbReference type="UniPathway" id="UPA00219"/>
<keyword evidence="7 8" id="KW-0573">Peptidoglycan synthesis</keyword>
<comment type="function">
    <text evidence="7 8">Cell wall formation. Catalyzes the addition of glutamate to the nucleotide precursor UDP-N-acetylmuramoyl-L-alanine (UMA).</text>
</comment>
<evidence type="ECO:0000256" key="4">
    <source>
        <dbReference type="ARBA" id="ARBA00022598"/>
    </source>
</evidence>
<dbReference type="InterPro" id="IPR004101">
    <property type="entry name" value="Mur_ligase_C"/>
</dbReference>
<dbReference type="SUPFAM" id="SSF51984">
    <property type="entry name" value="MurCD N-terminal domain"/>
    <property type="match status" value="1"/>
</dbReference>
<keyword evidence="6 7" id="KW-0067">ATP-binding</keyword>
<evidence type="ECO:0000256" key="3">
    <source>
        <dbReference type="ARBA" id="ARBA00022490"/>
    </source>
</evidence>
<feature type="binding site" evidence="7">
    <location>
        <begin position="120"/>
        <end position="126"/>
    </location>
    <ligand>
        <name>ATP</name>
        <dbReference type="ChEBI" id="CHEBI:30616"/>
    </ligand>
</feature>
<evidence type="ECO:0000256" key="2">
    <source>
        <dbReference type="ARBA" id="ARBA00004752"/>
    </source>
</evidence>
<evidence type="ECO:0000256" key="6">
    <source>
        <dbReference type="ARBA" id="ARBA00022840"/>
    </source>
</evidence>
<keyword evidence="7 8" id="KW-0133">Cell shape</keyword>
<keyword evidence="7 8" id="KW-0131">Cell cycle</keyword>
<dbReference type="GO" id="GO:0009252">
    <property type="term" value="P:peptidoglycan biosynthetic process"/>
    <property type="evidence" value="ECO:0007669"/>
    <property type="project" value="UniProtKB-UniRule"/>
</dbReference>
<dbReference type="NCBIfam" id="TIGR01087">
    <property type="entry name" value="murD"/>
    <property type="match status" value="1"/>
</dbReference>
<gene>
    <name evidence="7 11" type="primary">murD</name>
    <name evidence="11" type="ORF">NMYAN_50103</name>
    <name evidence="12" type="ORF">SAMN05421880_10816</name>
</gene>
<dbReference type="STRING" id="52442.SAMN05421880_10816"/>
<evidence type="ECO:0000259" key="10">
    <source>
        <dbReference type="Pfam" id="PF08245"/>
    </source>
</evidence>
<comment type="similarity">
    <text evidence="7">Belongs to the MurCDEF family.</text>
</comment>
<dbReference type="Pfam" id="PF08245">
    <property type="entry name" value="Mur_ligase_M"/>
    <property type="match status" value="1"/>
</dbReference>
<keyword evidence="7 8" id="KW-0132">Cell division</keyword>
<dbReference type="PANTHER" id="PTHR43692:SF1">
    <property type="entry name" value="UDP-N-ACETYLMURAMOYLALANINE--D-GLUTAMATE LIGASE"/>
    <property type="match status" value="1"/>
</dbReference>
<keyword evidence="3 7" id="KW-0963">Cytoplasm</keyword>
<evidence type="ECO:0000313" key="12">
    <source>
        <dbReference type="EMBL" id="SFM15365.1"/>
    </source>
</evidence>
<dbReference type="Gene3D" id="3.40.1190.10">
    <property type="entry name" value="Mur-like, catalytic domain"/>
    <property type="match status" value="1"/>
</dbReference>
<dbReference type="EC" id="6.3.2.9" evidence="7 8"/>
<dbReference type="Gene3D" id="3.40.50.720">
    <property type="entry name" value="NAD(P)-binding Rossmann-like Domain"/>
    <property type="match status" value="1"/>
</dbReference>
<dbReference type="GO" id="GO:0005524">
    <property type="term" value="F:ATP binding"/>
    <property type="evidence" value="ECO:0007669"/>
    <property type="project" value="UniProtKB-UniRule"/>
</dbReference>
<dbReference type="SUPFAM" id="SSF53244">
    <property type="entry name" value="MurD-like peptide ligases, peptide-binding domain"/>
    <property type="match status" value="1"/>
</dbReference>
<organism evidence="12 13">
    <name type="scientific">Nitrosomonas nitrosa</name>
    <dbReference type="NCBI Taxonomy" id="52442"/>
    <lineage>
        <taxon>Bacteria</taxon>
        <taxon>Pseudomonadati</taxon>
        <taxon>Pseudomonadota</taxon>
        <taxon>Betaproteobacteria</taxon>
        <taxon>Nitrosomonadales</taxon>
        <taxon>Nitrosomonadaceae</taxon>
        <taxon>Nitrosomonas</taxon>
    </lineage>
</organism>
<dbReference type="SUPFAM" id="SSF53623">
    <property type="entry name" value="MurD-like peptide ligases, catalytic domain"/>
    <property type="match status" value="1"/>
</dbReference>
<dbReference type="AlphaFoldDB" id="A0A1I4NJ39"/>
<dbReference type="InterPro" id="IPR013221">
    <property type="entry name" value="Mur_ligase_cen"/>
</dbReference>
<dbReference type="Proteomes" id="UP000199561">
    <property type="component" value="Unassembled WGS sequence"/>
</dbReference>
<dbReference type="EMBL" id="CAJNAP010000045">
    <property type="protein sequence ID" value="CAE6514445.1"/>
    <property type="molecule type" value="Genomic_DNA"/>
</dbReference>
<sequence length="469" mass="51127">MNWHGKKWLVLGMGETGLSMVRWLTRQGAEVCVADNRVAPPNLPILEQMIPAEKIYCGPFNAAAFDDADAIAISPGVPLAEPLVQDAIRRGVPVVGDVELFAWALDQAEQPRPKILAITGSNGKTTVTTMVGEMVKNAGCDVEVAGNIGPAVLEALMRRMDWGKLPQYWVLELSSFQLETTRHLAADAAAVLNLSEDHFDRYTSMHDYAAAKARLFISDRESVQILNRDDAAIRAMALPGRKQLTFGLGEPLSDRDFGLQRNGIDIWLAQGKINLLKTSEILVPGMHNIANALAAMALCRAVALPYEPLLQALREFKGLPHRMQKIAVINDVTFYDDSKSTNVGSAIAALNGMQKNVVLIAGGDGKGQDFSPLKPAVASCARAVVLLGRDAHKIAEAIQDSQVPLHYVATMEEAVRLSFLLAHPGDAVMLSPACASLDMFKNYIHRAEVFTHAVKEIEQKFVHSDRESH</sequence>
<evidence type="ECO:0000256" key="5">
    <source>
        <dbReference type="ARBA" id="ARBA00022741"/>
    </source>
</evidence>
<dbReference type="OrthoDB" id="9809796at2"/>
<dbReference type="GO" id="GO:0008360">
    <property type="term" value="P:regulation of cell shape"/>
    <property type="evidence" value="ECO:0007669"/>
    <property type="project" value="UniProtKB-KW"/>
</dbReference>
<name>A0A1I4NJ39_9PROT</name>
<evidence type="ECO:0000259" key="9">
    <source>
        <dbReference type="Pfam" id="PF02875"/>
    </source>
</evidence>
<dbReference type="InterPro" id="IPR036615">
    <property type="entry name" value="Mur_ligase_C_dom_sf"/>
</dbReference>
<accession>A0A1I4NJ39</accession>
<dbReference type="Pfam" id="PF21799">
    <property type="entry name" value="MurD-like_N"/>
    <property type="match status" value="1"/>
</dbReference>
<keyword evidence="7 8" id="KW-0961">Cell wall biogenesis/degradation</keyword>
<evidence type="ECO:0000313" key="13">
    <source>
        <dbReference type="Proteomes" id="UP000199561"/>
    </source>
</evidence>
<dbReference type="EMBL" id="FOUF01000008">
    <property type="protein sequence ID" value="SFM15365.1"/>
    <property type="molecule type" value="Genomic_DNA"/>
</dbReference>
<dbReference type="InterPro" id="IPR005762">
    <property type="entry name" value="MurD"/>
</dbReference>
<evidence type="ECO:0000313" key="11">
    <source>
        <dbReference type="EMBL" id="CAE6514445.1"/>
    </source>
</evidence>
<reference evidence="11" key="2">
    <citation type="submission" date="2021-02" db="EMBL/GenBank/DDBJ databases">
        <authorList>
            <person name="Han P."/>
        </authorList>
    </citation>
    <scope>NUCLEOTIDE SEQUENCE</scope>
    <source>
        <strain evidence="11">Nitrosomonas nitrosa 18-3D</strain>
    </source>
</reference>
<feature type="domain" description="Mur ligase central" evidence="10">
    <location>
        <begin position="118"/>
        <end position="298"/>
    </location>
</feature>
<evidence type="ECO:0000256" key="1">
    <source>
        <dbReference type="ARBA" id="ARBA00004496"/>
    </source>
</evidence>